<dbReference type="SUPFAM" id="SSF57850">
    <property type="entry name" value="RING/U-box"/>
    <property type="match status" value="1"/>
</dbReference>
<dbReference type="AlphaFoldDB" id="A0A1C7NKF9"/>
<sequence>MKRKSIVLFFILFKSSAEAGIFIKAKSAQLIQDTVWLYPNATQTQFDVNVQKVYTKSVIALDHVPLAFLNGTSGILYTREDPCIAIEAAIQLPAIALVENENGNCSTIDRILNAQLEGALGVILYDNTTTDVTRNKGIISSRNNIKIPAYYVNHNTGTELYDELLNIPIFSQNQTSVPAVRITLMPPLNVNPTAWELTLITMIVILGTSLLFSVIMHIYMKKKGRQIHAAVERHRLRGNNNDSPMGKELITLARLESFPTRIIHQVLHNLDSRIADEKKSQVAPAPLNDWKQTLSKKASIAIQMDGKAESETCVICLEFFKINDKVRKLPCQHEYHCICIDPWLTSKSSECPLCKFDCSLEKQQTSKLALLSRLRKWMSPNSHNNEQVAVAPLIISAPAEVTNFHRVLPRAPVVVPPELVAPLALSLGTSTISPSSAILSLSSNLEETEQDGLPSPSHDSVCEYPDVPETVDTMRQSLSSTVQDLYSEEQELSSDEQESSTEEQESFKEKQIDHTNQEEEYQLKEVDRQILESESDQLCRLHTHESLDQEYHTDEVRSHSHYSQCEQYKLYGQYHLYEEHQLYEHYQSYERQLESKKQKQQNECHPARLSQKAQEQLLDELLQELLIQETDQNKPQDQHHSQNQIHLIQSIQDAKSEILGVLEQYDVNSRTSNDSALDAINDAIETATDALTNIDETAIHEHDNISIYDTSETTMYSVDDIDNNTPSNALALTNAIVPTSALNEDNSTPSNHDFSFVAADSESYYESSRTSVSEEFAFNIDAEELHDSDELIEEDTKNQAEIDVDTAENEIVEHIDTTVDDTEEAEYDHSNLDINEYANHSIDTANEIQQSNEEEKNNDIKQPYTTSDTHCVTDFKNEDDAKSLISISSGSVDATVVHPSEIHEEFCGTSNRSYNTKLSIIDTSYSPCTHINLEAETHLLEDGVIESHNGVETADNSIDHSQQNDPTSTEESSSMEHECISSLYMGQLLNINVSSTNLPNTHLEDIIKDF</sequence>
<name>A0A1C7NKF9_9FUNG</name>
<proteinExistence type="predicted"/>
<dbReference type="PANTHER" id="PTHR45931:SF3">
    <property type="entry name" value="RING ZINC FINGER-CONTAINING PROTEIN"/>
    <property type="match status" value="1"/>
</dbReference>
<feature type="signal peptide" evidence="11">
    <location>
        <begin position="1"/>
        <end position="19"/>
    </location>
</feature>
<feature type="region of interest" description="Disordered" evidence="9">
    <location>
        <begin position="483"/>
        <end position="522"/>
    </location>
</feature>
<keyword evidence="3" id="KW-0479">Metal-binding</keyword>
<evidence type="ECO:0000256" key="8">
    <source>
        <dbReference type="PROSITE-ProRule" id="PRU00175"/>
    </source>
</evidence>
<gene>
    <name evidence="13" type="primary">RMR1_2</name>
    <name evidence="13" type="ORF">A0J61_04171</name>
</gene>
<feature type="transmembrane region" description="Helical" evidence="10">
    <location>
        <begin position="197"/>
        <end position="219"/>
    </location>
</feature>
<dbReference type="SMART" id="SM00184">
    <property type="entry name" value="RING"/>
    <property type="match status" value="1"/>
</dbReference>
<dbReference type="PANTHER" id="PTHR45931">
    <property type="entry name" value="SI:CH211-59O9.10"/>
    <property type="match status" value="1"/>
</dbReference>
<dbReference type="STRING" id="101091.A0A1C7NKF9"/>
<evidence type="ECO:0000256" key="10">
    <source>
        <dbReference type="SAM" id="Phobius"/>
    </source>
</evidence>
<comment type="subcellular location">
    <subcellularLocation>
        <location evidence="1">Membrane</location>
    </subcellularLocation>
</comment>
<dbReference type="GO" id="GO:0061630">
    <property type="term" value="F:ubiquitin protein ligase activity"/>
    <property type="evidence" value="ECO:0007669"/>
    <property type="project" value="TreeGrafter"/>
</dbReference>
<evidence type="ECO:0000256" key="11">
    <source>
        <dbReference type="SAM" id="SignalP"/>
    </source>
</evidence>
<dbReference type="InterPro" id="IPR013083">
    <property type="entry name" value="Znf_RING/FYVE/PHD"/>
</dbReference>
<keyword evidence="4 8" id="KW-0863">Zinc-finger</keyword>
<keyword evidence="2 10" id="KW-0812">Transmembrane</keyword>
<dbReference type="Gene3D" id="3.50.30.30">
    <property type="match status" value="1"/>
</dbReference>
<keyword evidence="11" id="KW-0732">Signal</keyword>
<evidence type="ECO:0000256" key="1">
    <source>
        <dbReference type="ARBA" id="ARBA00004370"/>
    </source>
</evidence>
<evidence type="ECO:0000256" key="6">
    <source>
        <dbReference type="ARBA" id="ARBA00022989"/>
    </source>
</evidence>
<organism evidence="13 14">
    <name type="scientific">Choanephora cucurbitarum</name>
    <dbReference type="NCBI Taxonomy" id="101091"/>
    <lineage>
        <taxon>Eukaryota</taxon>
        <taxon>Fungi</taxon>
        <taxon>Fungi incertae sedis</taxon>
        <taxon>Mucoromycota</taxon>
        <taxon>Mucoromycotina</taxon>
        <taxon>Mucoromycetes</taxon>
        <taxon>Mucorales</taxon>
        <taxon>Mucorineae</taxon>
        <taxon>Choanephoraceae</taxon>
        <taxon>Choanephoroideae</taxon>
        <taxon>Choanephora</taxon>
    </lineage>
</organism>
<dbReference type="GO" id="GO:0016020">
    <property type="term" value="C:membrane"/>
    <property type="evidence" value="ECO:0007669"/>
    <property type="project" value="UniProtKB-SubCell"/>
</dbReference>
<dbReference type="InParanoid" id="A0A1C7NKF9"/>
<accession>A0A1C7NKF9</accession>
<dbReference type="Proteomes" id="UP000093000">
    <property type="component" value="Unassembled WGS sequence"/>
</dbReference>
<dbReference type="InterPro" id="IPR003137">
    <property type="entry name" value="PA_domain"/>
</dbReference>
<keyword evidence="7 10" id="KW-0472">Membrane</keyword>
<dbReference type="OrthoDB" id="8062037at2759"/>
<evidence type="ECO:0000256" key="2">
    <source>
        <dbReference type="ARBA" id="ARBA00022692"/>
    </source>
</evidence>
<evidence type="ECO:0000256" key="7">
    <source>
        <dbReference type="ARBA" id="ARBA00023136"/>
    </source>
</evidence>
<dbReference type="GO" id="GO:0005634">
    <property type="term" value="C:nucleus"/>
    <property type="evidence" value="ECO:0007669"/>
    <property type="project" value="TreeGrafter"/>
</dbReference>
<evidence type="ECO:0000259" key="12">
    <source>
        <dbReference type="PROSITE" id="PS50089"/>
    </source>
</evidence>
<dbReference type="InterPro" id="IPR001841">
    <property type="entry name" value="Znf_RING"/>
</dbReference>
<evidence type="ECO:0000256" key="5">
    <source>
        <dbReference type="ARBA" id="ARBA00022833"/>
    </source>
</evidence>
<evidence type="ECO:0000256" key="9">
    <source>
        <dbReference type="SAM" id="MobiDB-lite"/>
    </source>
</evidence>
<comment type="caution">
    <text evidence="13">The sequence shown here is derived from an EMBL/GenBank/DDBJ whole genome shotgun (WGS) entry which is preliminary data.</text>
</comment>
<feature type="compositionally biased region" description="Basic and acidic residues" evidence="9">
    <location>
        <begin position="505"/>
        <end position="522"/>
    </location>
</feature>
<evidence type="ECO:0000313" key="14">
    <source>
        <dbReference type="Proteomes" id="UP000093000"/>
    </source>
</evidence>
<evidence type="ECO:0000256" key="3">
    <source>
        <dbReference type="ARBA" id="ARBA00022723"/>
    </source>
</evidence>
<keyword evidence="14" id="KW-1185">Reference proteome</keyword>
<dbReference type="InterPro" id="IPR051834">
    <property type="entry name" value="RING_finger_E3_ligase"/>
</dbReference>
<dbReference type="Gene3D" id="3.30.40.10">
    <property type="entry name" value="Zinc/RING finger domain, C3HC4 (zinc finger)"/>
    <property type="match status" value="1"/>
</dbReference>
<feature type="region of interest" description="Disordered" evidence="9">
    <location>
        <begin position="444"/>
        <end position="465"/>
    </location>
</feature>
<feature type="chain" id="PRO_5008889751" evidence="11">
    <location>
        <begin position="20"/>
        <end position="1010"/>
    </location>
</feature>
<feature type="compositionally biased region" description="Polar residues" evidence="9">
    <location>
        <begin position="954"/>
        <end position="966"/>
    </location>
</feature>
<keyword evidence="13" id="KW-0675">Receptor</keyword>
<dbReference type="CDD" id="cd00538">
    <property type="entry name" value="PA"/>
    <property type="match status" value="1"/>
</dbReference>
<dbReference type="EMBL" id="LUGH01000198">
    <property type="protein sequence ID" value="OBZ87774.1"/>
    <property type="molecule type" value="Genomic_DNA"/>
</dbReference>
<dbReference type="GO" id="GO:0006511">
    <property type="term" value="P:ubiquitin-dependent protein catabolic process"/>
    <property type="evidence" value="ECO:0007669"/>
    <property type="project" value="TreeGrafter"/>
</dbReference>
<evidence type="ECO:0000256" key="4">
    <source>
        <dbReference type="ARBA" id="ARBA00022771"/>
    </source>
</evidence>
<protein>
    <submittedName>
        <fullName evidence="13">Receptor y region, transmembrane domain-and RING domain-containing protein 2</fullName>
    </submittedName>
</protein>
<dbReference type="Pfam" id="PF02225">
    <property type="entry name" value="PA"/>
    <property type="match status" value="1"/>
</dbReference>
<keyword evidence="5" id="KW-0862">Zinc</keyword>
<feature type="compositionally biased region" description="Acidic residues" evidence="9">
    <location>
        <begin position="486"/>
        <end position="504"/>
    </location>
</feature>
<reference evidence="13 14" key="1">
    <citation type="submission" date="2016-03" db="EMBL/GenBank/DDBJ databases">
        <title>Choanephora cucurbitarum.</title>
        <authorList>
            <person name="Min B."/>
            <person name="Park H."/>
            <person name="Park J.-H."/>
            <person name="Shin H.-D."/>
            <person name="Choi I.-G."/>
        </authorList>
    </citation>
    <scope>NUCLEOTIDE SEQUENCE [LARGE SCALE GENOMIC DNA]</scope>
    <source>
        <strain evidence="13 14">KUS-F28377</strain>
    </source>
</reference>
<dbReference type="GO" id="GO:0008270">
    <property type="term" value="F:zinc ion binding"/>
    <property type="evidence" value="ECO:0007669"/>
    <property type="project" value="UniProtKB-KW"/>
</dbReference>
<dbReference type="CDD" id="cd16454">
    <property type="entry name" value="RING-H2_PA-TM-RING"/>
    <property type="match status" value="1"/>
</dbReference>
<feature type="region of interest" description="Disordered" evidence="9">
    <location>
        <begin position="954"/>
        <end position="976"/>
    </location>
</feature>
<evidence type="ECO:0000313" key="13">
    <source>
        <dbReference type="EMBL" id="OBZ87774.1"/>
    </source>
</evidence>
<keyword evidence="6 10" id="KW-1133">Transmembrane helix</keyword>
<dbReference type="PROSITE" id="PS50089">
    <property type="entry name" value="ZF_RING_2"/>
    <property type="match status" value="1"/>
</dbReference>
<dbReference type="Pfam" id="PF13639">
    <property type="entry name" value="zf-RING_2"/>
    <property type="match status" value="1"/>
</dbReference>
<feature type="domain" description="RING-type" evidence="12">
    <location>
        <begin position="313"/>
        <end position="355"/>
    </location>
</feature>